<name>A0A4C1WEZ9_EUMVA</name>
<dbReference type="EMBL" id="BGZK01000550">
    <property type="protein sequence ID" value="GBP49673.1"/>
    <property type="molecule type" value="Genomic_DNA"/>
</dbReference>
<dbReference type="AlphaFoldDB" id="A0A4C1WEZ9"/>
<sequence length="115" mass="13344">MLYHRDRADWGSIDQQTKRSVEILYRCNDRQRGDALMMSGCGRIHQRNELSESGLDVRPPSKSYRKDGSGANRPLKMHFLPDAWSSLSVFARRVEPHVKHTCLLSVFQLRSLFKI</sequence>
<gene>
    <name evidence="2" type="ORF">EVAR_33307_1</name>
</gene>
<feature type="region of interest" description="Disordered" evidence="1">
    <location>
        <begin position="49"/>
        <end position="71"/>
    </location>
</feature>
<keyword evidence="3" id="KW-1185">Reference proteome</keyword>
<accession>A0A4C1WEZ9</accession>
<comment type="caution">
    <text evidence="2">The sequence shown here is derived from an EMBL/GenBank/DDBJ whole genome shotgun (WGS) entry which is preliminary data.</text>
</comment>
<reference evidence="2 3" key="1">
    <citation type="journal article" date="2019" name="Commun. Biol.">
        <title>The bagworm genome reveals a unique fibroin gene that provides high tensile strength.</title>
        <authorList>
            <person name="Kono N."/>
            <person name="Nakamura H."/>
            <person name="Ohtoshi R."/>
            <person name="Tomita M."/>
            <person name="Numata K."/>
            <person name="Arakawa K."/>
        </authorList>
    </citation>
    <scope>NUCLEOTIDE SEQUENCE [LARGE SCALE GENOMIC DNA]</scope>
</reference>
<evidence type="ECO:0000256" key="1">
    <source>
        <dbReference type="SAM" id="MobiDB-lite"/>
    </source>
</evidence>
<proteinExistence type="predicted"/>
<dbReference type="Proteomes" id="UP000299102">
    <property type="component" value="Unassembled WGS sequence"/>
</dbReference>
<evidence type="ECO:0000313" key="3">
    <source>
        <dbReference type="Proteomes" id="UP000299102"/>
    </source>
</evidence>
<organism evidence="2 3">
    <name type="scientific">Eumeta variegata</name>
    <name type="common">Bagworm moth</name>
    <name type="synonym">Eumeta japonica</name>
    <dbReference type="NCBI Taxonomy" id="151549"/>
    <lineage>
        <taxon>Eukaryota</taxon>
        <taxon>Metazoa</taxon>
        <taxon>Ecdysozoa</taxon>
        <taxon>Arthropoda</taxon>
        <taxon>Hexapoda</taxon>
        <taxon>Insecta</taxon>
        <taxon>Pterygota</taxon>
        <taxon>Neoptera</taxon>
        <taxon>Endopterygota</taxon>
        <taxon>Lepidoptera</taxon>
        <taxon>Glossata</taxon>
        <taxon>Ditrysia</taxon>
        <taxon>Tineoidea</taxon>
        <taxon>Psychidae</taxon>
        <taxon>Oiketicinae</taxon>
        <taxon>Eumeta</taxon>
    </lineage>
</organism>
<protein>
    <submittedName>
        <fullName evidence="2">Uncharacterized protein</fullName>
    </submittedName>
</protein>
<evidence type="ECO:0000313" key="2">
    <source>
        <dbReference type="EMBL" id="GBP49673.1"/>
    </source>
</evidence>